<evidence type="ECO:0000313" key="1">
    <source>
        <dbReference type="EnsemblMetazoa" id="RPRC002724-PA"/>
    </source>
</evidence>
<sequence>MVAVTRKAFLTLFMTIPIVILISGIQTVVMPVASRFLHRVTRASRSASYLVSVSFPSEYVREGLTYIIMLR</sequence>
<accession>T1HFA2</accession>
<keyword evidence="2" id="KW-1185">Reference proteome</keyword>
<dbReference type="InParanoid" id="T1HFA2"/>
<name>T1HFA2_RHOPR</name>
<organism evidence="1 2">
    <name type="scientific">Rhodnius prolixus</name>
    <name type="common">Triatomid bug</name>
    <dbReference type="NCBI Taxonomy" id="13249"/>
    <lineage>
        <taxon>Eukaryota</taxon>
        <taxon>Metazoa</taxon>
        <taxon>Ecdysozoa</taxon>
        <taxon>Arthropoda</taxon>
        <taxon>Hexapoda</taxon>
        <taxon>Insecta</taxon>
        <taxon>Pterygota</taxon>
        <taxon>Neoptera</taxon>
        <taxon>Paraneoptera</taxon>
        <taxon>Hemiptera</taxon>
        <taxon>Heteroptera</taxon>
        <taxon>Panheteroptera</taxon>
        <taxon>Cimicomorpha</taxon>
        <taxon>Reduviidae</taxon>
        <taxon>Triatominae</taxon>
        <taxon>Rhodnius</taxon>
    </lineage>
</organism>
<dbReference type="EnsemblMetazoa" id="RPRC002724-RA">
    <property type="protein sequence ID" value="RPRC002724-PA"/>
    <property type="gene ID" value="RPRC002724"/>
</dbReference>
<dbReference type="AlphaFoldDB" id="T1HFA2"/>
<reference evidence="1" key="1">
    <citation type="submission" date="2015-05" db="UniProtKB">
        <authorList>
            <consortium name="EnsemblMetazoa"/>
        </authorList>
    </citation>
    <scope>IDENTIFICATION</scope>
</reference>
<dbReference type="HOGENOM" id="CLU_2743188_0_0_1"/>
<evidence type="ECO:0000313" key="2">
    <source>
        <dbReference type="Proteomes" id="UP000015103"/>
    </source>
</evidence>
<dbReference type="EMBL" id="ACPB03007569">
    <property type="status" value="NOT_ANNOTATED_CDS"/>
    <property type="molecule type" value="Genomic_DNA"/>
</dbReference>
<proteinExistence type="predicted"/>
<protein>
    <submittedName>
        <fullName evidence="1">Uncharacterized protein</fullName>
    </submittedName>
</protein>
<dbReference type="Proteomes" id="UP000015103">
    <property type="component" value="Unassembled WGS sequence"/>
</dbReference>
<dbReference type="VEuPathDB" id="VectorBase:RPRC002724"/>